<reference evidence="1" key="2">
    <citation type="journal article" date="2022" name="New Phytol.">
        <title>Evolutionary transition to the ectomycorrhizal habit in the genomes of a hyperdiverse lineage of mushroom-forming fungi.</title>
        <authorList>
            <person name="Looney B."/>
            <person name="Miyauchi S."/>
            <person name="Morin E."/>
            <person name="Drula E."/>
            <person name="Courty P.E."/>
            <person name="Kohler A."/>
            <person name="Kuo A."/>
            <person name="LaButti K."/>
            <person name="Pangilinan J."/>
            <person name="Lipzen A."/>
            <person name="Riley R."/>
            <person name="Andreopoulos W."/>
            <person name="He G."/>
            <person name="Johnson J."/>
            <person name="Nolan M."/>
            <person name="Tritt A."/>
            <person name="Barry K.W."/>
            <person name="Grigoriev I.V."/>
            <person name="Nagy L.G."/>
            <person name="Hibbett D."/>
            <person name="Henrissat B."/>
            <person name="Matheny P.B."/>
            <person name="Labbe J."/>
            <person name="Martin F.M."/>
        </authorList>
    </citation>
    <scope>NUCLEOTIDE SEQUENCE</scope>
    <source>
        <strain evidence="1">FP105234-sp</strain>
    </source>
</reference>
<dbReference type="EMBL" id="MU276134">
    <property type="protein sequence ID" value="KAI0041261.1"/>
    <property type="molecule type" value="Genomic_DNA"/>
</dbReference>
<evidence type="ECO:0000313" key="2">
    <source>
        <dbReference type="Proteomes" id="UP000814033"/>
    </source>
</evidence>
<gene>
    <name evidence="1" type="ORF">FA95DRAFT_1501750</name>
</gene>
<organism evidence="1 2">
    <name type="scientific">Auriscalpium vulgare</name>
    <dbReference type="NCBI Taxonomy" id="40419"/>
    <lineage>
        <taxon>Eukaryota</taxon>
        <taxon>Fungi</taxon>
        <taxon>Dikarya</taxon>
        <taxon>Basidiomycota</taxon>
        <taxon>Agaricomycotina</taxon>
        <taxon>Agaricomycetes</taxon>
        <taxon>Russulales</taxon>
        <taxon>Auriscalpiaceae</taxon>
        <taxon>Auriscalpium</taxon>
    </lineage>
</organism>
<dbReference type="Proteomes" id="UP000814033">
    <property type="component" value="Unassembled WGS sequence"/>
</dbReference>
<evidence type="ECO:0000313" key="1">
    <source>
        <dbReference type="EMBL" id="KAI0041261.1"/>
    </source>
</evidence>
<protein>
    <submittedName>
        <fullName evidence="1">P60-like protein</fullName>
    </submittedName>
</protein>
<proteinExistence type="predicted"/>
<comment type="caution">
    <text evidence="1">The sequence shown here is derived from an EMBL/GenBank/DDBJ whole genome shotgun (WGS) entry which is preliminary data.</text>
</comment>
<keyword evidence="2" id="KW-1185">Reference proteome</keyword>
<name>A0ACB8RAU7_9AGAM</name>
<accession>A0ACB8RAU7</accession>
<sequence>MSKQKSIPTTAGKASTRKSATSTVGAPAQHNQSSRKGKKAWRKNVDIEDVEDKLEGIRAEERTFGTALHEKKDDELFVVDSKGDDAVRKVLPKFSRTLLSSHKTLTQRSAVPAVYSRSSRPAPAISVTRKEKDRLLRIGRKDRKGPLNSLVDPTQPGEGSAPLEVSEAVKQSGQYDVWTDAPVESIKVKAPNTPHPRQLITVPAISAPHAGTSYNPPESAHTALLRTAHEAEERRLRQAEELEKTKARILGARRVVVDGDALEGVEGMMIDRPEEGVEEEEPTVEGEGPVAKKVPQRKTKQQRRKAEKQRTEKRALAERALRKRLHASIDSYKTLRASSEAKIAVRAQAAEVRRVLAKEHLARGLAGKKLGKHRVREGEVDVQLGEELSESLRELKPEGNLFRDRFVSMQHRALVEPRVPIVPKRNKTRIIEYEKHAWKRFDRDQ</sequence>
<reference evidence="1" key="1">
    <citation type="submission" date="2021-02" db="EMBL/GenBank/DDBJ databases">
        <authorList>
            <consortium name="DOE Joint Genome Institute"/>
            <person name="Ahrendt S."/>
            <person name="Looney B.P."/>
            <person name="Miyauchi S."/>
            <person name="Morin E."/>
            <person name="Drula E."/>
            <person name="Courty P.E."/>
            <person name="Chicoki N."/>
            <person name="Fauchery L."/>
            <person name="Kohler A."/>
            <person name="Kuo A."/>
            <person name="Labutti K."/>
            <person name="Pangilinan J."/>
            <person name="Lipzen A."/>
            <person name="Riley R."/>
            <person name="Andreopoulos W."/>
            <person name="He G."/>
            <person name="Johnson J."/>
            <person name="Barry K.W."/>
            <person name="Grigoriev I.V."/>
            <person name="Nagy L."/>
            <person name="Hibbett D."/>
            <person name="Henrissat B."/>
            <person name="Matheny P.B."/>
            <person name="Labbe J."/>
            <person name="Martin F."/>
        </authorList>
    </citation>
    <scope>NUCLEOTIDE SEQUENCE</scope>
    <source>
        <strain evidence="1">FP105234-sp</strain>
    </source>
</reference>